<evidence type="ECO:0000256" key="10">
    <source>
        <dbReference type="ARBA" id="ARBA00077711"/>
    </source>
</evidence>
<feature type="compositionally biased region" description="Acidic residues" evidence="12">
    <location>
        <begin position="1"/>
        <end position="16"/>
    </location>
</feature>
<dbReference type="Pfam" id="PF00076">
    <property type="entry name" value="RRM_1"/>
    <property type="match status" value="1"/>
</dbReference>
<keyword evidence="6" id="KW-0810">Translation regulation</keyword>
<dbReference type="Gene3D" id="3.30.70.330">
    <property type="match status" value="1"/>
</dbReference>
<evidence type="ECO:0000259" key="13">
    <source>
        <dbReference type="PROSITE" id="PS50102"/>
    </source>
</evidence>
<dbReference type="InterPro" id="IPR035979">
    <property type="entry name" value="RBD_domain_sf"/>
</dbReference>
<dbReference type="GO" id="GO:0003729">
    <property type="term" value="F:mRNA binding"/>
    <property type="evidence" value="ECO:0007669"/>
    <property type="project" value="InterPro"/>
</dbReference>
<evidence type="ECO:0000256" key="4">
    <source>
        <dbReference type="ARBA" id="ARBA00022490"/>
    </source>
</evidence>
<dbReference type="GO" id="GO:0008380">
    <property type="term" value="P:RNA splicing"/>
    <property type="evidence" value="ECO:0007669"/>
    <property type="project" value="UniProtKB-KW"/>
</dbReference>
<dbReference type="PRINTS" id="PR01738">
    <property type="entry name" value="RNABINDINGM8"/>
</dbReference>
<dbReference type="GO" id="GO:0005737">
    <property type="term" value="C:cytoplasm"/>
    <property type="evidence" value="ECO:0007669"/>
    <property type="project" value="UniProtKB-SubCell"/>
</dbReference>
<evidence type="ECO:0000256" key="2">
    <source>
        <dbReference type="ARBA" id="ARBA00004496"/>
    </source>
</evidence>
<evidence type="ECO:0000256" key="12">
    <source>
        <dbReference type="SAM" id="MobiDB-lite"/>
    </source>
</evidence>
<evidence type="ECO:0000256" key="5">
    <source>
        <dbReference type="ARBA" id="ARBA00022664"/>
    </source>
</evidence>
<dbReference type="SUPFAM" id="SSF54928">
    <property type="entry name" value="RNA-binding domain, RBD"/>
    <property type="match status" value="1"/>
</dbReference>
<name>A0AB34J820_PRYPA</name>
<comment type="caution">
    <text evidence="14">The sequence shown here is derived from an EMBL/GenBank/DDBJ whole genome shotgun (WGS) entry which is preliminary data.</text>
</comment>
<dbReference type="PROSITE" id="PS50102">
    <property type="entry name" value="RRM"/>
    <property type="match status" value="1"/>
</dbReference>
<keyword evidence="5" id="KW-0507">mRNA processing</keyword>
<dbReference type="AlphaFoldDB" id="A0AB34J820"/>
<dbReference type="CDD" id="cd12324">
    <property type="entry name" value="RRM_RBM8"/>
    <property type="match status" value="1"/>
</dbReference>
<dbReference type="Proteomes" id="UP001515480">
    <property type="component" value="Unassembled WGS sequence"/>
</dbReference>
<dbReference type="GO" id="GO:0005634">
    <property type="term" value="C:nucleus"/>
    <property type="evidence" value="ECO:0007669"/>
    <property type="project" value="UniProtKB-SubCell"/>
</dbReference>
<accession>A0AB34J820</accession>
<keyword evidence="7 11" id="KW-0694">RNA-binding</keyword>
<dbReference type="InterPro" id="IPR008111">
    <property type="entry name" value="RNA-bd_8"/>
</dbReference>
<evidence type="ECO:0000256" key="9">
    <source>
        <dbReference type="ARBA" id="ARBA00023242"/>
    </source>
</evidence>
<evidence type="ECO:0000256" key="7">
    <source>
        <dbReference type="ARBA" id="ARBA00022884"/>
    </source>
</evidence>
<dbReference type="SMART" id="SM00360">
    <property type="entry name" value="RRM"/>
    <property type="match status" value="1"/>
</dbReference>
<evidence type="ECO:0000256" key="11">
    <source>
        <dbReference type="PROSITE-ProRule" id="PRU00176"/>
    </source>
</evidence>
<evidence type="ECO:0000256" key="6">
    <source>
        <dbReference type="ARBA" id="ARBA00022845"/>
    </source>
</evidence>
<evidence type="ECO:0000256" key="3">
    <source>
        <dbReference type="ARBA" id="ARBA00022448"/>
    </source>
</evidence>
<keyword evidence="8" id="KW-0508">mRNA splicing</keyword>
<dbReference type="EMBL" id="JBGBPQ010000012">
    <property type="protein sequence ID" value="KAL1514836.1"/>
    <property type="molecule type" value="Genomic_DNA"/>
</dbReference>
<comment type="subcellular location">
    <subcellularLocation>
        <location evidence="2">Cytoplasm</location>
    </subcellularLocation>
    <subcellularLocation>
        <location evidence="1">Nucleus</location>
    </subcellularLocation>
</comment>
<evidence type="ECO:0000256" key="8">
    <source>
        <dbReference type="ARBA" id="ARBA00023187"/>
    </source>
</evidence>
<dbReference type="GO" id="GO:0006417">
    <property type="term" value="P:regulation of translation"/>
    <property type="evidence" value="ECO:0007669"/>
    <property type="project" value="UniProtKB-KW"/>
</dbReference>
<reference evidence="14 15" key="1">
    <citation type="journal article" date="2024" name="Science">
        <title>Giant polyketide synthase enzymes in the biosynthesis of giant marine polyether toxins.</title>
        <authorList>
            <person name="Fallon T.R."/>
            <person name="Shende V.V."/>
            <person name="Wierzbicki I.H."/>
            <person name="Pendleton A.L."/>
            <person name="Watervoot N.F."/>
            <person name="Auber R.P."/>
            <person name="Gonzalez D.J."/>
            <person name="Wisecaver J.H."/>
            <person name="Moore B.S."/>
        </authorList>
    </citation>
    <scope>NUCLEOTIDE SEQUENCE [LARGE SCALE GENOMIC DNA]</scope>
    <source>
        <strain evidence="14 15">12B1</strain>
    </source>
</reference>
<dbReference type="InterPro" id="IPR012677">
    <property type="entry name" value="Nucleotide-bd_a/b_plait_sf"/>
</dbReference>
<dbReference type="FunFam" id="3.30.70.330:FF:000525">
    <property type="entry name" value="RNA-binding protein 8A"/>
    <property type="match status" value="1"/>
</dbReference>
<dbReference type="InterPro" id="IPR000504">
    <property type="entry name" value="RRM_dom"/>
</dbReference>
<organism evidence="14 15">
    <name type="scientific">Prymnesium parvum</name>
    <name type="common">Toxic golden alga</name>
    <dbReference type="NCBI Taxonomy" id="97485"/>
    <lineage>
        <taxon>Eukaryota</taxon>
        <taxon>Haptista</taxon>
        <taxon>Haptophyta</taxon>
        <taxon>Prymnesiophyceae</taxon>
        <taxon>Prymnesiales</taxon>
        <taxon>Prymnesiaceae</taxon>
        <taxon>Prymnesium</taxon>
    </lineage>
</organism>
<sequence length="161" mass="17415">MADEEVDFDEAVEIPDADPAMDVAPQETKKGGGRKVKGRGTSGGSGQVSGQFDTLDAKGGRGPMRSIEGWIICVTGLHEETQEDDIHDKFCDFGDIKNLHLNLDRRTGFVKGYALIEYEHQKEAEGAIATMNGEELMGARISVDWAFSRGPIRPSGGSSRS</sequence>
<gene>
    <name evidence="14" type="ORF">AB1Y20_003921</name>
</gene>
<dbReference type="InterPro" id="IPR033744">
    <property type="entry name" value="RRM_RBM8"/>
</dbReference>
<feature type="domain" description="RRM" evidence="13">
    <location>
        <begin position="70"/>
        <end position="148"/>
    </location>
</feature>
<evidence type="ECO:0000256" key="1">
    <source>
        <dbReference type="ARBA" id="ARBA00004123"/>
    </source>
</evidence>
<protein>
    <recommendedName>
        <fullName evidence="10">RNA-binding protein 8A</fullName>
    </recommendedName>
</protein>
<feature type="region of interest" description="Disordered" evidence="12">
    <location>
        <begin position="1"/>
        <end position="64"/>
    </location>
</feature>
<dbReference type="PANTHER" id="PTHR45894">
    <property type="entry name" value="RNA-BINDING PROTEIN 8A"/>
    <property type="match status" value="1"/>
</dbReference>
<keyword evidence="4" id="KW-0963">Cytoplasm</keyword>
<dbReference type="GO" id="GO:0006397">
    <property type="term" value="P:mRNA processing"/>
    <property type="evidence" value="ECO:0007669"/>
    <property type="project" value="UniProtKB-KW"/>
</dbReference>
<keyword evidence="15" id="KW-1185">Reference proteome</keyword>
<keyword evidence="3" id="KW-0813">Transport</keyword>
<evidence type="ECO:0000313" key="14">
    <source>
        <dbReference type="EMBL" id="KAL1514836.1"/>
    </source>
</evidence>
<evidence type="ECO:0000313" key="15">
    <source>
        <dbReference type="Proteomes" id="UP001515480"/>
    </source>
</evidence>
<proteinExistence type="predicted"/>
<keyword evidence="9" id="KW-0539">Nucleus</keyword>